<evidence type="ECO:0000313" key="2">
    <source>
        <dbReference type="Proteomes" id="UP000276133"/>
    </source>
</evidence>
<organism evidence="1 2">
    <name type="scientific">Brachionus plicatilis</name>
    <name type="common">Marine rotifer</name>
    <name type="synonym">Brachionus muelleri</name>
    <dbReference type="NCBI Taxonomy" id="10195"/>
    <lineage>
        <taxon>Eukaryota</taxon>
        <taxon>Metazoa</taxon>
        <taxon>Spiralia</taxon>
        <taxon>Gnathifera</taxon>
        <taxon>Rotifera</taxon>
        <taxon>Eurotatoria</taxon>
        <taxon>Monogononta</taxon>
        <taxon>Pseudotrocha</taxon>
        <taxon>Ploima</taxon>
        <taxon>Brachionidae</taxon>
        <taxon>Brachionus</taxon>
    </lineage>
</organism>
<comment type="caution">
    <text evidence="1">The sequence shown here is derived from an EMBL/GenBank/DDBJ whole genome shotgun (WGS) entry which is preliminary data.</text>
</comment>
<accession>A0A3M7PLF0</accession>
<dbReference type="EMBL" id="REGN01010048">
    <property type="protein sequence ID" value="RMZ99798.1"/>
    <property type="molecule type" value="Genomic_DNA"/>
</dbReference>
<feature type="non-terminal residue" evidence="1">
    <location>
        <position position="67"/>
    </location>
</feature>
<proteinExistence type="predicted"/>
<name>A0A3M7PLF0_BRAPC</name>
<keyword evidence="2" id="KW-1185">Reference proteome</keyword>
<evidence type="ECO:0000313" key="1">
    <source>
        <dbReference type="EMBL" id="RMZ99798.1"/>
    </source>
</evidence>
<dbReference type="AlphaFoldDB" id="A0A3M7PLF0"/>
<gene>
    <name evidence="1" type="ORF">BpHYR1_019656</name>
</gene>
<sequence>MPFQLVAFSQDEGEKILKRTLKEEINANTGKSPSKKFSYVNKVVNDAFTESDSDVSPKKRKSDDEYI</sequence>
<dbReference type="Proteomes" id="UP000276133">
    <property type="component" value="Unassembled WGS sequence"/>
</dbReference>
<reference evidence="1 2" key="1">
    <citation type="journal article" date="2018" name="Sci. Rep.">
        <title>Genomic signatures of local adaptation to the degree of environmental predictability in rotifers.</title>
        <authorList>
            <person name="Franch-Gras L."/>
            <person name="Hahn C."/>
            <person name="Garcia-Roger E.M."/>
            <person name="Carmona M.J."/>
            <person name="Serra M."/>
            <person name="Gomez A."/>
        </authorList>
    </citation>
    <scope>NUCLEOTIDE SEQUENCE [LARGE SCALE GENOMIC DNA]</scope>
    <source>
        <strain evidence="1">HYR1</strain>
    </source>
</reference>
<protein>
    <submittedName>
        <fullName evidence="1">Uncharacterized protein</fullName>
    </submittedName>
</protein>